<dbReference type="InterPro" id="IPR051257">
    <property type="entry name" value="Diverse_CBS-Domain"/>
</dbReference>
<evidence type="ECO:0000256" key="4">
    <source>
        <dbReference type="SAM" id="MobiDB-lite"/>
    </source>
</evidence>
<evidence type="ECO:0000256" key="3">
    <source>
        <dbReference type="PROSITE-ProRule" id="PRU01249"/>
    </source>
</evidence>
<feature type="binding site" evidence="3">
    <location>
        <position position="208"/>
    </location>
    <ligand>
        <name>Zn(2+)</name>
        <dbReference type="ChEBI" id="CHEBI:29105"/>
    </ligand>
</feature>
<evidence type="ECO:0000313" key="8">
    <source>
        <dbReference type="Proteomes" id="UP001597185"/>
    </source>
</evidence>
<evidence type="ECO:0000259" key="6">
    <source>
        <dbReference type="PROSITE" id="PS51901"/>
    </source>
</evidence>
<feature type="binding site" evidence="3">
    <location>
        <position position="192"/>
    </location>
    <ligand>
        <name>Zn(2+)</name>
        <dbReference type="ChEBI" id="CHEBI:29105"/>
    </ligand>
</feature>
<feature type="compositionally biased region" description="Basic and acidic residues" evidence="4">
    <location>
        <begin position="154"/>
        <end position="164"/>
    </location>
</feature>
<dbReference type="SUPFAM" id="SSF54631">
    <property type="entry name" value="CBS-domain pair"/>
    <property type="match status" value="1"/>
</dbReference>
<sequence length="214" mass="21612">MRTDTTVRDVMHREFLGASESDSLAAAAELMVAEETDCLVVVRGGEPVGRLACRDALGALLEAGAADGDRDAAETRTVGSVMGPPLPTVAPDDALSAVEERLVTEGVDRVVAVEGGEAIGVVTAADAIAASASRNGGPQGSTVSDRPTNGSRQTARDARARSPDADVGTDNAVDRPAANADESATQGVCEACGALVPNLVTANGQAVCPECREA</sequence>
<organism evidence="7 8">
    <name type="scientific">Halorubrum laminariae</name>
    <dbReference type="NCBI Taxonomy" id="1433523"/>
    <lineage>
        <taxon>Archaea</taxon>
        <taxon>Methanobacteriati</taxon>
        <taxon>Methanobacteriota</taxon>
        <taxon>Stenosarchaea group</taxon>
        <taxon>Halobacteria</taxon>
        <taxon>Halobacteriales</taxon>
        <taxon>Haloferacaceae</taxon>
        <taxon>Halorubrum</taxon>
    </lineage>
</organism>
<feature type="domain" description="CBS" evidence="5">
    <location>
        <begin position="82"/>
        <end position="139"/>
    </location>
</feature>
<protein>
    <submittedName>
        <fullName evidence="7">Cyclic nucleotide-binding/CBS domain-containing protein</fullName>
    </submittedName>
</protein>
<keyword evidence="3" id="KW-0862">Zinc</keyword>
<dbReference type="PANTHER" id="PTHR43080:SF2">
    <property type="entry name" value="CBS DOMAIN-CONTAINING PROTEIN"/>
    <property type="match status" value="1"/>
</dbReference>
<dbReference type="Gene3D" id="3.10.580.10">
    <property type="entry name" value="CBS-domain"/>
    <property type="match status" value="1"/>
</dbReference>
<feature type="binding site" evidence="3">
    <location>
        <position position="189"/>
    </location>
    <ligand>
        <name>Zn(2+)</name>
        <dbReference type="ChEBI" id="CHEBI:29105"/>
    </ligand>
</feature>
<feature type="binding site" evidence="3">
    <location>
        <position position="189"/>
    </location>
    <ligand>
        <name>Fe cation</name>
        <dbReference type="ChEBI" id="CHEBI:24875"/>
    </ligand>
</feature>
<dbReference type="RefSeq" id="WP_256417157.1">
    <property type="nucleotide sequence ID" value="NZ_JANHDL010000002.1"/>
</dbReference>
<dbReference type="Proteomes" id="UP001597185">
    <property type="component" value="Unassembled WGS sequence"/>
</dbReference>
<feature type="domain" description="CBS" evidence="5">
    <location>
        <begin position="11"/>
        <end position="66"/>
    </location>
</feature>
<comment type="caution">
    <text evidence="7">The sequence shown here is derived from an EMBL/GenBank/DDBJ whole genome shotgun (WGS) entry which is preliminary data.</text>
</comment>
<feature type="compositionally biased region" description="Polar residues" evidence="4">
    <location>
        <begin position="134"/>
        <end position="153"/>
    </location>
</feature>
<evidence type="ECO:0000256" key="1">
    <source>
        <dbReference type="ARBA" id="ARBA00023122"/>
    </source>
</evidence>
<feature type="binding site" evidence="3">
    <location>
        <position position="211"/>
    </location>
    <ligand>
        <name>Zn(2+)</name>
        <dbReference type="ChEBI" id="CHEBI:29105"/>
    </ligand>
</feature>
<feature type="region of interest" description="Disordered" evidence="4">
    <location>
        <begin position="132"/>
        <end position="184"/>
    </location>
</feature>
<dbReference type="GO" id="GO:0046872">
    <property type="term" value="F:metal ion binding"/>
    <property type="evidence" value="ECO:0007669"/>
    <property type="project" value="UniProtKB-KW"/>
</dbReference>
<feature type="binding site" evidence="3">
    <location>
        <position position="208"/>
    </location>
    <ligand>
        <name>Fe cation</name>
        <dbReference type="ChEBI" id="CHEBI:24875"/>
    </ligand>
</feature>
<dbReference type="InterPro" id="IPR000644">
    <property type="entry name" value="CBS_dom"/>
</dbReference>
<dbReference type="PROSITE" id="PS51901">
    <property type="entry name" value="ACP_MB"/>
    <property type="match status" value="1"/>
</dbReference>
<feature type="binding site" evidence="3">
    <location>
        <position position="192"/>
    </location>
    <ligand>
        <name>Fe cation</name>
        <dbReference type="ChEBI" id="CHEBI:24875"/>
    </ligand>
</feature>
<evidence type="ECO:0000256" key="2">
    <source>
        <dbReference type="PROSITE-ProRule" id="PRU00703"/>
    </source>
</evidence>
<keyword evidence="1 2" id="KW-0129">CBS domain</keyword>
<dbReference type="InterPro" id="IPR044065">
    <property type="entry name" value="ACP_MB"/>
</dbReference>
<keyword evidence="3" id="KW-0479">Metal-binding</keyword>
<keyword evidence="3" id="KW-0408">Iron</keyword>
<accession>A0ABD6BY27</accession>
<name>A0ABD6BY27_9EURY</name>
<dbReference type="PROSITE" id="PS51371">
    <property type="entry name" value="CBS"/>
    <property type="match status" value="2"/>
</dbReference>
<dbReference type="AlphaFoldDB" id="A0ABD6BY27"/>
<feature type="binding site" evidence="3">
    <location>
        <position position="211"/>
    </location>
    <ligand>
        <name>Fe cation</name>
        <dbReference type="ChEBI" id="CHEBI:24875"/>
    </ligand>
</feature>
<proteinExistence type="predicted"/>
<reference evidence="7 8" key="1">
    <citation type="journal article" date="2019" name="Int. J. Syst. Evol. Microbiol.">
        <title>The Global Catalogue of Microorganisms (GCM) 10K type strain sequencing project: providing services to taxonomists for standard genome sequencing and annotation.</title>
        <authorList>
            <consortium name="The Broad Institute Genomics Platform"/>
            <consortium name="The Broad Institute Genome Sequencing Center for Infectious Disease"/>
            <person name="Wu L."/>
            <person name="Ma J."/>
        </authorList>
    </citation>
    <scope>NUCLEOTIDE SEQUENCE [LARGE SCALE GENOMIC DNA]</scope>
    <source>
        <strain evidence="7 8">CGMCC 1.12689</strain>
    </source>
</reference>
<dbReference type="Pfam" id="PF00571">
    <property type="entry name" value="CBS"/>
    <property type="match status" value="2"/>
</dbReference>
<dbReference type="SMART" id="SM00116">
    <property type="entry name" value="CBS"/>
    <property type="match status" value="2"/>
</dbReference>
<gene>
    <name evidence="7" type="ORF">ACFR9T_01715</name>
</gene>
<feature type="domain" description="ACP-type MB" evidence="6">
    <location>
        <begin position="184"/>
        <end position="214"/>
    </location>
</feature>
<evidence type="ECO:0000259" key="5">
    <source>
        <dbReference type="PROSITE" id="PS51371"/>
    </source>
</evidence>
<dbReference type="PANTHER" id="PTHR43080">
    <property type="entry name" value="CBS DOMAIN-CONTAINING PROTEIN CBSX3, MITOCHONDRIAL"/>
    <property type="match status" value="1"/>
</dbReference>
<keyword evidence="8" id="KW-1185">Reference proteome</keyword>
<dbReference type="InterPro" id="IPR046342">
    <property type="entry name" value="CBS_dom_sf"/>
</dbReference>
<evidence type="ECO:0000313" key="7">
    <source>
        <dbReference type="EMBL" id="MFD1569319.1"/>
    </source>
</evidence>
<dbReference type="EMBL" id="JBHUDB010000001">
    <property type="protein sequence ID" value="MFD1569319.1"/>
    <property type="molecule type" value="Genomic_DNA"/>
</dbReference>